<keyword evidence="5" id="KW-1185">Reference proteome</keyword>
<proteinExistence type="inferred from homology"/>
<evidence type="ECO:0000313" key="4">
    <source>
        <dbReference type="EMBL" id="MBP2020195.1"/>
    </source>
</evidence>
<comment type="function">
    <text evidence="1">Transcriptional repressor of xylose-utilizing enzymes.</text>
</comment>
<comment type="similarity">
    <text evidence="2">Belongs to the ROK (NagC/XylR) family.</text>
</comment>
<dbReference type="PROSITE" id="PS01125">
    <property type="entry name" value="ROK"/>
    <property type="match status" value="1"/>
</dbReference>
<dbReference type="PANTHER" id="PTHR18964:SF149">
    <property type="entry name" value="BIFUNCTIONAL UDP-N-ACETYLGLUCOSAMINE 2-EPIMERASE_N-ACETYLMANNOSAMINE KINASE"/>
    <property type="match status" value="1"/>
</dbReference>
<dbReference type="RefSeq" id="WP_209468292.1">
    <property type="nucleotide sequence ID" value="NZ_JAGGLG010000056.1"/>
</dbReference>
<dbReference type="PANTHER" id="PTHR18964">
    <property type="entry name" value="ROK (REPRESSOR, ORF, KINASE) FAMILY"/>
    <property type="match status" value="1"/>
</dbReference>
<accession>A0ABS4JXD9</accession>
<dbReference type="Gene3D" id="1.10.10.10">
    <property type="entry name" value="Winged helix-like DNA-binding domain superfamily/Winged helix DNA-binding domain"/>
    <property type="match status" value="1"/>
</dbReference>
<dbReference type="CDD" id="cd24059">
    <property type="entry name" value="ASKHA_NBD_ROK_TM1224-like"/>
    <property type="match status" value="1"/>
</dbReference>
<gene>
    <name evidence="4" type="ORF">J2Z79_003651</name>
</gene>
<dbReference type="SUPFAM" id="SSF53067">
    <property type="entry name" value="Actin-like ATPase domain"/>
    <property type="match status" value="1"/>
</dbReference>
<organism evidence="4 5">
    <name type="scientific">Symbiobacterium terraclitae</name>
    <dbReference type="NCBI Taxonomy" id="557451"/>
    <lineage>
        <taxon>Bacteria</taxon>
        <taxon>Bacillati</taxon>
        <taxon>Bacillota</taxon>
        <taxon>Clostridia</taxon>
        <taxon>Eubacteriales</taxon>
        <taxon>Symbiobacteriaceae</taxon>
        <taxon>Symbiobacterium</taxon>
    </lineage>
</organism>
<evidence type="ECO:0000256" key="3">
    <source>
        <dbReference type="ARBA" id="ARBA00022629"/>
    </source>
</evidence>
<dbReference type="InterPro" id="IPR000600">
    <property type="entry name" value="ROK"/>
</dbReference>
<dbReference type="InterPro" id="IPR049874">
    <property type="entry name" value="ROK_cs"/>
</dbReference>
<dbReference type="SUPFAM" id="SSF46785">
    <property type="entry name" value="Winged helix' DNA-binding domain"/>
    <property type="match status" value="1"/>
</dbReference>
<dbReference type="InterPro" id="IPR036388">
    <property type="entry name" value="WH-like_DNA-bd_sf"/>
</dbReference>
<protein>
    <submittedName>
        <fullName evidence="4">Glucokinase-like ROK family protein</fullName>
    </submittedName>
</protein>
<dbReference type="EMBL" id="JAGGLG010000056">
    <property type="protein sequence ID" value="MBP2020195.1"/>
    <property type="molecule type" value="Genomic_DNA"/>
</dbReference>
<dbReference type="InterPro" id="IPR036390">
    <property type="entry name" value="WH_DNA-bd_sf"/>
</dbReference>
<sequence>MAKPRVVTGNSDLIRELNRFLVLDLIRRKGPISRADVKRITGLNFTTVTNAVNDLMAEGLVQEVGLGTSSGGRKPVLLTLKPDARYVLGCELQSAKLVVGLFNLVGTLVARADLPMRPTDQPSAVVERIARGVDRVLERAGVRRDRVAGLGVAAPGPLDSTEGVLLTPPNLHGWRSVPLRAMLEEATGLPVVVEKDGNAAALGEVWFGAGQSVRDLILIIVDDGIGAGMTVGGRLYRGSVGGAGEIGHMTIDLDGPRCSCGNYGCVEAIASGFALGRKAHELMRRGVESQLAGAGEIGSAELLAAAENGDRLAIDLLDECGRILGIAIANTVNMYNPELIVLAGRLAQQSDLVLNRAVELGRSRAFSVLSQQVCIRRSTLGEGFLVAGAASLVLSQLLQGPVDIPPA</sequence>
<dbReference type="InterPro" id="IPR043129">
    <property type="entry name" value="ATPase_NBD"/>
</dbReference>
<reference evidence="4 5" key="1">
    <citation type="submission" date="2021-03" db="EMBL/GenBank/DDBJ databases">
        <title>Genomic Encyclopedia of Type Strains, Phase IV (KMG-IV): sequencing the most valuable type-strain genomes for metagenomic binning, comparative biology and taxonomic classification.</title>
        <authorList>
            <person name="Goeker M."/>
        </authorList>
    </citation>
    <scope>NUCLEOTIDE SEQUENCE [LARGE SCALE GENOMIC DNA]</scope>
    <source>
        <strain evidence="4 5">DSM 27138</strain>
    </source>
</reference>
<dbReference type="Pfam" id="PF00480">
    <property type="entry name" value="ROK"/>
    <property type="match status" value="1"/>
</dbReference>
<keyword evidence="3" id="KW-0859">Xylose metabolism</keyword>
<keyword evidence="3" id="KW-0119">Carbohydrate metabolism</keyword>
<evidence type="ECO:0000256" key="2">
    <source>
        <dbReference type="ARBA" id="ARBA00006479"/>
    </source>
</evidence>
<evidence type="ECO:0000256" key="1">
    <source>
        <dbReference type="ARBA" id="ARBA00002486"/>
    </source>
</evidence>
<name>A0ABS4JXD9_9FIRM</name>
<comment type="caution">
    <text evidence="4">The sequence shown here is derived from an EMBL/GenBank/DDBJ whole genome shotgun (WGS) entry which is preliminary data.</text>
</comment>
<evidence type="ECO:0000313" key="5">
    <source>
        <dbReference type="Proteomes" id="UP001519289"/>
    </source>
</evidence>
<dbReference type="Proteomes" id="UP001519289">
    <property type="component" value="Unassembled WGS sequence"/>
</dbReference>
<dbReference type="Gene3D" id="3.30.420.40">
    <property type="match status" value="2"/>
</dbReference>